<evidence type="ECO:0000313" key="6">
    <source>
        <dbReference type="EMBL" id="GFU15856.1"/>
    </source>
</evidence>
<keyword evidence="4" id="KW-0472">Membrane</keyword>
<organism evidence="6 7">
    <name type="scientific">Nephila pilipes</name>
    <name type="common">Giant wood spider</name>
    <name type="synonym">Nephila maculata</name>
    <dbReference type="NCBI Taxonomy" id="299642"/>
    <lineage>
        <taxon>Eukaryota</taxon>
        <taxon>Metazoa</taxon>
        <taxon>Ecdysozoa</taxon>
        <taxon>Arthropoda</taxon>
        <taxon>Chelicerata</taxon>
        <taxon>Arachnida</taxon>
        <taxon>Araneae</taxon>
        <taxon>Araneomorphae</taxon>
        <taxon>Entelegynae</taxon>
        <taxon>Araneoidea</taxon>
        <taxon>Nephilidae</taxon>
        <taxon>Nephila</taxon>
    </lineage>
</organism>
<dbReference type="PANTHER" id="PTHR44755:SF11">
    <property type="entry name" value="ATRIAL NATRIURETIC PEPTIDE RECEPTOR 3 ISOFORM X1"/>
    <property type="match status" value="1"/>
</dbReference>
<dbReference type="SUPFAM" id="SSF53822">
    <property type="entry name" value="Periplasmic binding protein-like I"/>
    <property type="match status" value="1"/>
</dbReference>
<accession>A0A8X6UJ86</accession>
<dbReference type="GO" id="GO:0038023">
    <property type="term" value="F:signaling receptor activity"/>
    <property type="evidence" value="ECO:0007669"/>
    <property type="project" value="TreeGrafter"/>
</dbReference>
<name>A0A8X6UJ86_NEPPI</name>
<dbReference type="GO" id="GO:0016020">
    <property type="term" value="C:membrane"/>
    <property type="evidence" value="ECO:0007669"/>
    <property type="project" value="UniProtKB-SubCell"/>
</dbReference>
<evidence type="ECO:0000256" key="4">
    <source>
        <dbReference type="ARBA" id="ARBA00023136"/>
    </source>
</evidence>
<comment type="caution">
    <text evidence="6">The sequence shown here is derived from an EMBL/GenBank/DDBJ whole genome shotgun (WGS) entry which is preliminary data.</text>
</comment>
<dbReference type="PANTHER" id="PTHR44755">
    <property type="entry name" value="NATRIURETIC PEPTIDE RECEPTOR 3-RELATED"/>
    <property type="match status" value="1"/>
</dbReference>
<dbReference type="GO" id="GO:0017046">
    <property type="term" value="F:peptide hormone binding"/>
    <property type="evidence" value="ECO:0007669"/>
    <property type="project" value="TreeGrafter"/>
</dbReference>
<dbReference type="Proteomes" id="UP000887013">
    <property type="component" value="Unassembled WGS sequence"/>
</dbReference>
<keyword evidence="2" id="KW-0812">Transmembrane</keyword>
<dbReference type="Gene3D" id="3.40.50.2300">
    <property type="match status" value="1"/>
</dbReference>
<sequence length="291" mass="33463">MYVVPVLGLHYACESSAPNIFTVENNTIYAMLLLPENNSYLASISKVAPAIELTFDKIRKQNILPGWKFNLSMKDTGCDVAYGIWSAIEAYIERPVDVFFGPYCDYIVAPVARMLKFMQIPLVTSGALAYDFSRYDRTHPQAEYHMLVKTGWSFTGMARTVERIFTKFNWNQSNFIYEEDGHPEVMKDHYCFLASKAVHNVLYAKRNCSVQESKIPSHWTAEELQIWLKKVIGVDNAKHVSIFDLALVSYQPQTIHQKLRSFLGIGNRTLDDKQMSSQKLAWFGFLQIMHF</sequence>
<keyword evidence="6" id="KW-0675">Receptor</keyword>
<dbReference type="Pfam" id="PF01094">
    <property type="entry name" value="ANF_receptor"/>
    <property type="match status" value="1"/>
</dbReference>
<comment type="subcellular location">
    <subcellularLocation>
        <location evidence="1">Membrane</location>
    </subcellularLocation>
</comment>
<dbReference type="InterPro" id="IPR028082">
    <property type="entry name" value="Peripla_BP_I"/>
</dbReference>
<keyword evidence="3" id="KW-1133">Transmembrane helix</keyword>
<dbReference type="GO" id="GO:0007165">
    <property type="term" value="P:signal transduction"/>
    <property type="evidence" value="ECO:0007669"/>
    <property type="project" value="TreeGrafter"/>
</dbReference>
<keyword evidence="7" id="KW-1185">Reference proteome</keyword>
<evidence type="ECO:0000313" key="7">
    <source>
        <dbReference type="Proteomes" id="UP000887013"/>
    </source>
</evidence>
<dbReference type="OrthoDB" id="10065302at2759"/>
<reference evidence="6" key="1">
    <citation type="submission" date="2020-08" db="EMBL/GenBank/DDBJ databases">
        <title>Multicomponent nature underlies the extraordinary mechanical properties of spider dragline silk.</title>
        <authorList>
            <person name="Kono N."/>
            <person name="Nakamura H."/>
            <person name="Mori M."/>
            <person name="Yoshida Y."/>
            <person name="Ohtoshi R."/>
            <person name="Malay A.D."/>
            <person name="Moran D.A.P."/>
            <person name="Tomita M."/>
            <person name="Numata K."/>
            <person name="Arakawa K."/>
        </authorList>
    </citation>
    <scope>NUCLEOTIDE SEQUENCE</scope>
</reference>
<dbReference type="AlphaFoldDB" id="A0A8X6UJ86"/>
<evidence type="ECO:0000256" key="3">
    <source>
        <dbReference type="ARBA" id="ARBA00022989"/>
    </source>
</evidence>
<evidence type="ECO:0000259" key="5">
    <source>
        <dbReference type="Pfam" id="PF01094"/>
    </source>
</evidence>
<dbReference type="InterPro" id="IPR052612">
    <property type="entry name" value="ANP_Clearance_Receptor"/>
</dbReference>
<dbReference type="InterPro" id="IPR001828">
    <property type="entry name" value="ANF_lig-bd_rcpt"/>
</dbReference>
<feature type="domain" description="Receptor ligand binding region" evidence="5">
    <location>
        <begin position="47"/>
        <end position="200"/>
    </location>
</feature>
<evidence type="ECO:0000256" key="2">
    <source>
        <dbReference type="ARBA" id="ARBA00022692"/>
    </source>
</evidence>
<gene>
    <name evidence="6" type="primary">NPR3</name>
    <name evidence="6" type="ORF">NPIL_133401</name>
</gene>
<proteinExistence type="predicted"/>
<dbReference type="EMBL" id="BMAW01126236">
    <property type="protein sequence ID" value="GFU15856.1"/>
    <property type="molecule type" value="Genomic_DNA"/>
</dbReference>
<evidence type="ECO:0000256" key="1">
    <source>
        <dbReference type="ARBA" id="ARBA00004370"/>
    </source>
</evidence>
<protein>
    <submittedName>
        <fullName evidence="6">Atrial natriuretic peptide receptor 3</fullName>
    </submittedName>
</protein>